<dbReference type="InterPro" id="IPR003343">
    <property type="entry name" value="Big_2"/>
</dbReference>
<dbReference type="SMART" id="SM00635">
    <property type="entry name" value="BID_2"/>
    <property type="match status" value="1"/>
</dbReference>
<organism evidence="2 3">
    <name type="scientific">Candidatus Sungiibacteriota bacterium</name>
    <dbReference type="NCBI Taxonomy" id="2750080"/>
    <lineage>
        <taxon>Bacteria</taxon>
        <taxon>Candidatus Sungiibacteriota</taxon>
    </lineage>
</organism>
<protein>
    <submittedName>
        <fullName evidence="2">Ig-like domain-containing protein</fullName>
    </submittedName>
</protein>
<evidence type="ECO:0000313" key="3">
    <source>
        <dbReference type="Proteomes" id="UP000808388"/>
    </source>
</evidence>
<dbReference type="AlphaFoldDB" id="A0A9D6LRB1"/>
<dbReference type="Pfam" id="PF02368">
    <property type="entry name" value="Big_2"/>
    <property type="match status" value="1"/>
</dbReference>
<gene>
    <name evidence="2" type="ORF">HY220_02655</name>
</gene>
<dbReference type="Gene3D" id="2.60.40.1080">
    <property type="match status" value="1"/>
</dbReference>
<feature type="domain" description="BIG2" evidence="1">
    <location>
        <begin position="185"/>
        <end position="274"/>
    </location>
</feature>
<evidence type="ECO:0000259" key="1">
    <source>
        <dbReference type="SMART" id="SM00635"/>
    </source>
</evidence>
<comment type="caution">
    <text evidence="2">The sequence shown here is derived from an EMBL/GenBank/DDBJ whole genome shotgun (WGS) entry which is preliminary data.</text>
</comment>
<name>A0A9D6LRB1_9BACT</name>
<dbReference type="Proteomes" id="UP000808388">
    <property type="component" value="Unassembled WGS sequence"/>
</dbReference>
<reference evidence="2" key="1">
    <citation type="submission" date="2020-07" db="EMBL/GenBank/DDBJ databases">
        <title>Huge and variable diversity of episymbiotic CPR bacteria and DPANN archaea in groundwater ecosystems.</title>
        <authorList>
            <person name="He C.Y."/>
            <person name="Keren R."/>
            <person name="Whittaker M."/>
            <person name="Farag I.F."/>
            <person name="Doudna J."/>
            <person name="Cate J.H.D."/>
            <person name="Banfield J.F."/>
        </authorList>
    </citation>
    <scope>NUCLEOTIDE SEQUENCE</scope>
    <source>
        <strain evidence="2">NC_groundwater_972_Pr1_S-0.2um_49_27</strain>
    </source>
</reference>
<dbReference type="EMBL" id="JACQCQ010000009">
    <property type="protein sequence ID" value="MBI3627621.1"/>
    <property type="molecule type" value="Genomic_DNA"/>
</dbReference>
<accession>A0A9D6LRB1</accession>
<evidence type="ECO:0000313" key="2">
    <source>
        <dbReference type="EMBL" id="MBI3627621.1"/>
    </source>
</evidence>
<proteinExistence type="predicted"/>
<sequence length="287" mass="28485">MSRTKVAAISILAFGLIAAGGVLFFSNGHSSAAAISQYSPSRWTDATGAAIFTPACGSGIPCSATSVDWGPGAVPLSLTNYGIWVYITGSGHTIDDTQTITTPDCTLPTPDIKANGADGPIVITYNTAATLSWTSAHATSCTVSPGGWTGTSNPGQSTGNITASQSYTLSCTGPGGTTGDTVVINTATLTISPISKSLNPTQTVQLTATYDPDGPGGAGPSDVTASANWSSDNTAAATVNNGAGKGLVTAVSSSVGAANITAAYNGLTSNVSLITVLKVPGFQEVSP</sequence>